<dbReference type="VEuPathDB" id="AmoebaDB:EIN_281730"/>
<evidence type="ECO:0000256" key="1">
    <source>
        <dbReference type="ARBA" id="ARBA00004370"/>
    </source>
</evidence>
<feature type="transmembrane region" description="Helical" evidence="5">
    <location>
        <begin position="101"/>
        <end position="129"/>
    </location>
</feature>
<dbReference type="RefSeq" id="XP_004185148.1">
    <property type="nucleotide sequence ID" value="XM_004185100.1"/>
</dbReference>
<reference evidence="7 8" key="1">
    <citation type="submission" date="2012-10" db="EMBL/GenBank/DDBJ databases">
        <authorList>
            <person name="Zafar N."/>
            <person name="Inman J."/>
            <person name="Hall N."/>
            <person name="Lorenzi H."/>
            <person name="Caler E."/>
        </authorList>
    </citation>
    <scope>NUCLEOTIDE SEQUENCE [LARGE SCALE GENOMIC DNA]</scope>
    <source>
        <strain evidence="7 8">IP1</strain>
    </source>
</reference>
<gene>
    <name evidence="7" type="ORF">EIN_281730</name>
</gene>
<keyword evidence="4 5" id="KW-0472">Membrane</keyword>
<feature type="transmembrane region" description="Helical" evidence="5">
    <location>
        <begin position="7"/>
        <end position="28"/>
    </location>
</feature>
<feature type="transmembrane region" description="Helical" evidence="5">
    <location>
        <begin position="222"/>
        <end position="240"/>
    </location>
</feature>
<feature type="transmembrane region" description="Helical" evidence="5">
    <location>
        <begin position="149"/>
        <end position="168"/>
    </location>
</feature>
<dbReference type="OrthoDB" id="28924at2759"/>
<keyword evidence="3 5" id="KW-1133">Transmembrane helix</keyword>
<dbReference type="PANTHER" id="PTHR16189">
    <property type="entry name" value="TRANSMEMBRANE PROTEIN 104-RELATED"/>
    <property type="match status" value="1"/>
</dbReference>
<sequence>MEPLKKGYSFLASIGIVINYSIGVGVFGLPSAFYDGGLPLSMIMIIVMLILTILTSFYTMEAMTRTCQRKTQSDDLDDEIYDFTLIASVWHSRQGQKLTSVLMIIVNYCYLWGYVATGSNTLMTMYWMIKGTPQYCDTKSWSIYCYNTYYISLVLFMVITIPLSYINLSNQSTLQLVMAIYRIVMFTILITVVFVQLCYGPVQLGNHKIDVAWVNEWKWGNFGVLFSHISVAFSIQSCLPDALQPVSDKKKIGWIATIGNLICGVLYIFVATFCASVFTASAYNPITLNFEYYTGTNGGFGNGQPNVIGYVIRYLILTFPIINILNEYPLVVYTLTANISSTLPKSVGGGWRRMLIVTGAAVPPFILACIIGTVKTIANLTGIFAFLLSYVFPCAFVLAARRIGKAKGRNETEKNRFYAWYTSTTSIVIVFIICGILSIISTTFVLYNTMKGLV</sequence>
<comment type="subcellular location">
    <subcellularLocation>
        <location evidence="1">Membrane</location>
    </subcellularLocation>
</comment>
<feature type="transmembrane region" description="Helical" evidence="5">
    <location>
        <begin position="420"/>
        <end position="447"/>
    </location>
</feature>
<evidence type="ECO:0000313" key="8">
    <source>
        <dbReference type="Proteomes" id="UP000014680"/>
    </source>
</evidence>
<proteinExistence type="predicted"/>
<evidence type="ECO:0000256" key="2">
    <source>
        <dbReference type="ARBA" id="ARBA00022692"/>
    </source>
</evidence>
<feature type="domain" description="Amino acid transporter transmembrane" evidence="6">
    <location>
        <begin position="9"/>
        <end position="434"/>
    </location>
</feature>
<dbReference type="GO" id="GO:0016020">
    <property type="term" value="C:membrane"/>
    <property type="evidence" value="ECO:0007669"/>
    <property type="project" value="UniProtKB-SubCell"/>
</dbReference>
<dbReference type="Pfam" id="PF01490">
    <property type="entry name" value="Aa_trans"/>
    <property type="match status" value="1"/>
</dbReference>
<keyword evidence="8" id="KW-1185">Reference proteome</keyword>
<dbReference type="InterPro" id="IPR013057">
    <property type="entry name" value="AA_transpt_TM"/>
</dbReference>
<dbReference type="EMBL" id="KB207030">
    <property type="protein sequence ID" value="ELP85802.1"/>
    <property type="molecule type" value="Genomic_DNA"/>
</dbReference>
<feature type="transmembrane region" description="Helical" evidence="5">
    <location>
        <begin position="40"/>
        <end position="60"/>
    </location>
</feature>
<feature type="transmembrane region" description="Helical" evidence="5">
    <location>
        <begin position="354"/>
        <end position="374"/>
    </location>
</feature>
<organism evidence="7 8">
    <name type="scientific">Entamoeba invadens IP1</name>
    <dbReference type="NCBI Taxonomy" id="370355"/>
    <lineage>
        <taxon>Eukaryota</taxon>
        <taxon>Amoebozoa</taxon>
        <taxon>Evosea</taxon>
        <taxon>Archamoebae</taxon>
        <taxon>Mastigamoebida</taxon>
        <taxon>Entamoebidae</taxon>
        <taxon>Entamoeba</taxon>
    </lineage>
</organism>
<feature type="transmembrane region" description="Helical" evidence="5">
    <location>
        <begin position="180"/>
        <end position="202"/>
    </location>
</feature>
<name>A0A0A1TX27_ENTIV</name>
<feature type="transmembrane region" description="Helical" evidence="5">
    <location>
        <begin position="380"/>
        <end position="399"/>
    </location>
</feature>
<dbReference type="Proteomes" id="UP000014680">
    <property type="component" value="Unassembled WGS sequence"/>
</dbReference>
<dbReference type="PANTHER" id="PTHR16189:SF13">
    <property type="entry name" value="AMINO ACID TRANSPORTER TRANSMEMBRANE DOMAIN-CONTAINING PROTEIN"/>
    <property type="match status" value="1"/>
</dbReference>
<dbReference type="OMA" id="IIVNYCY"/>
<evidence type="ECO:0000256" key="3">
    <source>
        <dbReference type="ARBA" id="ARBA00022989"/>
    </source>
</evidence>
<feature type="transmembrane region" description="Helical" evidence="5">
    <location>
        <begin position="311"/>
        <end position="333"/>
    </location>
</feature>
<evidence type="ECO:0000256" key="4">
    <source>
        <dbReference type="ARBA" id="ARBA00023136"/>
    </source>
</evidence>
<evidence type="ECO:0000313" key="7">
    <source>
        <dbReference type="EMBL" id="ELP85802.1"/>
    </source>
</evidence>
<dbReference type="GeneID" id="14884770"/>
<accession>A0A0A1TX27</accession>
<dbReference type="KEGG" id="eiv:EIN_281730"/>
<dbReference type="Gene3D" id="1.20.1740.10">
    <property type="entry name" value="Amino acid/polyamine transporter I"/>
    <property type="match status" value="1"/>
</dbReference>
<evidence type="ECO:0000256" key="5">
    <source>
        <dbReference type="SAM" id="Phobius"/>
    </source>
</evidence>
<protein>
    <recommendedName>
        <fullName evidence="6">Amino acid transporter transmembrane domain-containing protein</fullName>
    </recommendedName>
</protein>
<keyword evidence="2 5" id="KW-0812">Transmembrane</keyword>
<feature type="transmembrane region" description="Helical" evidence="5">
    <location>
        <begin position="252"/>
        <end position="278"/>
    </location>
</feature>
<evidence type="ECO:0000259" key="6">
    <source>
        <dbReference type="Pfam" id="PF01490"/>
    </source>
</evidence>
<dbReference type="AlphaFoldDB" id="A0A0A1TX27"/>